<keyword evidence="7" id="KW-1185">Reference proteome</keyword>
<evidence type="ECO:0000259" key="5">
    <source>
        <dbReference type="PROSITE" id="PS51464"/>
    </source>
</evidence>
<evidence type="ECO:0000256" key="1">
    <source>
        <dbReference type="ARBA" id="ARBA00023015"/>
    </source>
</evidence>
<evidence type="ECO:0000256" key="3">
    <source>
        <dbReference type="ARBA" id="ARBA00023163"/>
    </source>
</evidence>
<dbReference type="PANTHER" id="PTHR30514:SF18">
    <property type="entry name" value="RPIR-FAMILY TRANSCRIPTIONAL REGULATOR"/>
    <property type="match status" value="1"/>
</dbReference>
<feature type="domain" description="SIS" evidence="5">
    <location>
        <begin position="128"/>
        <end position="265"/>
    </location>
</feature>
<keyword evidence="3" id="KW-0804">Transcription</keyword>
<dbReference type="SUPFAM" id="SSF53697">
    <property type="entry name" value="SIS domain"/>
    <property type="match status" value="1"/>
</dbReference>
<dbReference type="SUPFAM" id="SSF46689">
    <property type="entry name" value="Homeodomain-like"/>
    <property type="match status" value="1"/>
</dbReference>
<feature type="domain" description="HTH rpiR-type" evidence="4">
    <location>
        <begin position="2"/>
        <end position="78"/>
    </location>
</feature>
<dbReference type="Gene3D" id="3.40.50.10490">
    <property type="entry name" value="Glucose-6-phosphate isomerase like protein, domain 1"/>
    <property type="match status" value="1"/>
</dbReference>
<sequence>MDTIDRQLARLFDDLPPQLRKAAQHLTRHPDDGALMSMRQLAAAAGVSPASLLRLVRMLGYERYEDFRDVLRAQWKARPLGPFAARAQSIVARAGSDAAMLVAATQAAAHVTVDAALAGPQAATLVAVAERLAAARRIAVIGLRSSFPPAFALSYSLALFREGVLPLAGVGGLGVDALDHCDERDVLVAVGVAPLTRETVLAARQASRQGLTVIAITDSTLSPLGRAAGHVVLVGDGGVSLLQSQVGTVAVVEALVSLVMARLGPEALAAVAAREQHLQSAGAYWSESDDMSPHSATS</sequence>
<gene>
    <name evidence="6" type="ORF">GGR16_004363</name>
</gene>
<dbReference type="InterPro" id="IPR036388">
    <property type="entry name" value="WH-like_DNA-bd_sf"/>
</dbReference>
<accession>A0A840C8Y9</accession>
<dbReference type="GO" id="GO:0003700">
    <property type="term" value="F:DNA-binding transcription factor activity"/>
    <property type="evidence" value="ECO:0007669"/>
    <property type="project" value="InterPro"/>
</dbReference>
<dbReference type="Pfam" id="PF01418">
    <property type="entry name" value="HTH_6"/>
    <property type="match status" value="1"/>
</dbReference>
<dbReference type="PANTHER" id="PTHR30514">
    <property type="entry name" value="GLUCOKINASE"/>
    <property type="match status" value="1"/>
</dbReference>
<dbReference type="InterPro" id="IPR035472">
    <property type="entry name" value="RpiR-like_SIS"/>
</dbReference>
<evidence type="ECO:0000256" key="2">
    <source>
        <dbReference type="ARBA" id="ARBA00023125"/>
    </source>
</evidence>
<reference evidence="6 7" key="1">
    <citation type="submission" date="2020-08" db="EMBL/GenBank/DDBJ databases">
        <title>Genomic Encyclopedia of Type Strains, Phase IV (KMG-IV): sequencing the most valuable type-strain genomes for metagenomic binning, comparative biology and taxonomic classification.</title>
        <authorList>
            <person name="Goeker M."/>
        </authorList>
    </citation>
    <scope>NUCLEOTIDE SEQUENCE [LARGE SCALE GENOMIC DNA]</scope>
    <source>
        <strain evidence="6 7">DSM 103737</strain>
    </source>
</reference>
<dbReference type="GO" id="GO:1901135">
    <property type="term" value="P:carbohydrate derivative metabolic process"/>
    <property type="evidence" value="ECO:0007669"/>
    <property type="project" value="InterPro"/>
</dbReference>
<dbReference type="InterPro" id="IPR000281">
    <property type="entry name" value="HTH_RpiR"/>
</dbReference>
<dbReference type="RefSeq" id="WP_183318056.1">
    <property type="nucleotide sequence ID" value="NZ_JACIEN010000006.1"/>
</dbReference>
<dbReference type="AlphaFoldDB" id="A0A840C8Y9"/>
<keyword evidence="2 6" id="KW-0238">DNA-binding</keyword>
<dbReference type="InterPro" id="IPR047640">
    <property type="entry name" value="RpiR-like"/>
</dbReference>
<dbReference type="PROSITE" id="PS51464">
    <property type="entry name" value="SIS"/>
    <property type="match status" value="1"/>
</dbReference>
<protein>
    <submittedName>
        <fullName evidence="6">DNA-binding MurR/RpiR family transcriptional regulator</fullName>
    </submittedName>
</protein>
<dbReference type="Gene3D" id="1.10.10.10">
    <property type="entry name" value="Winged helix-like DNA-binding domain superfamily/Winged helix DNA-binding domain"/>
    <property type="match status" value="1"/>
</dbReference>
<proteinExistence type="predicted"/>
<dbReference type="InterPro" id="IPR046348">
    <property type="entry name" value="SIS_dom_sf"/>
</dbReference>
<dbReference type="CDD" id="cd05013">
    <property type="entry name" value="SIS_RpiR"/>
    <property type="match status" value="1"/>
</dbReference>
<evidence type="ECO:0000313" key="7">
    <source>
        <dbReference type="Proteomes" id="UP000577362"/>
    </source>
</evidence>
<evidence type="ECO:0000313" key="6">
    <source>
        <dbReference type="EMBL" id="MBB4019316.1"/>
    </source>
</evidence>
<dbReference type="Pfam" id="PF01380">
    <property type="entry name" value="SIS"/>
    <property type="match status" value="1"/>
</dbReference>
<dbReference type="InterPro" id="IPR009057">
    <property type="entry name" value="Homeodomain-like_sf"/>
</dbReference>
<dbReference type="GO" id="GO:0097367">
    <property type="term" value="F:carbohydrate derivative binding"/>
    <property type="evidence" value="ECO:0007669"/>
    <property type="project" value="InterPro"/>
</dbReference>
<dbReference type="GO" id="GO:0003677">
    <property type="term" value="F:DNA binding"/>
    <property type="evidence" value="ECO:0007669"/>
    <property type="project" value="UniProtKB-KW"/>
</dbReference>
<evidence type="ECO:0000259" key="4">
    <source>
        <dbReference type="PROSITE" id="PS51071"/>
    </source>
</evidence>
<comment type="caution">
    <text evidence="6">The sequence shown here is derived from an EMBL/GenBank/DDBJ whole genome shotgun (WGS) entry which is preliminary data.</text>
</comment>
<dbReference type="Proteomes" id="UP000577362">
    <property type="component" value="Unassembled WGS sequence"/>
</dbReference>
<dbReference type="PROSITE" id="PS51071">
    <property type="entry name" value="HTH_RPIR"/>
    <property type="match status" value="1"/>
</dbReference>
<organism evidence="6 7">
    <name type="scientific">Chelatococcus caeni</name>
    <dbReference type="NCBI Taxonomy" id="1348468"/>
    <lineage>
        <taxon>Bacteria</taxon>
        <taxon>Pseudomonadati</taxon>
        <taxon>Pseudomonadota</taxon>
        <taxon>Alphaproteobacteria</taxon>
        <taxon>Hyphomicrobiales</taxon>
        <taxon>Chelatococcaceae</taxon>
        <taxon>Chelatococcus</taxon>
    </lineage>
</organism>
<dbReference type="InterPro" id="IPR001347">
    <property type="entry name" value="SIS_dom"/>
</dbReference>
<dbReference type="EMBL" id="JACIEN010000006">
    <property type="protein sequence ID" value="MBB4019316.1"/>
    <property type="molecule type" value="Genomic_DNA"/>
</dbReference>
<keyword evidence="1" id="KW-0805">Transcription regulation</keyword>
<name>A0A840C8Y9_9HYPH</name>